<organism evidence="1 2">
    <name type="scientific">Staurois parvus</name>
    <dbReference type="NCBI Taxonomy" id="386267"/>
    <lineage>
        <taxon>Eukaryota</taxon>
        <taxon>Metazoa</taxon>
        <taxon>Chordata</taxon>
        <taxon>Craniata</taxon>
        <taxon>Vertebrata</taxon>
        <taxon>Euteleostomi</taxon>
        <taxon>Amphibia</taxon>
        <taxon>Batrachia</taxon>
        <taxon>Anura</taxon>
        <taxon>Neobatrachia</taxon>
        <taxon>Ranoidea</taxon>
        <taxon>Ranidae</taxon>
        <taxon>Staurois</taxon>
    </lineage>
</organism>
<keyword evidence="2" id="KW-1185">Reference proteome</keyword>
<evidence type="ECO:0000313" key="1">
    <source>
        <dbReference type="EMBL" id="CAI9612078.1"/>
    </source>
</evidence>
<protein>
    <submittedName>
        <fullName evidence="1">Uncharacterized protein</fullName>
    </submittedName>
</protein>
<name>A0ABN9GXD0_9NEOB</name>
<dbReference type="Proteomes" id="UP001162483">
    <property type="component" value="Unassembled WGS sequence"/>
</dbReference>
<accession>A0ABN9GXD0</accession>
<comment type="caution">
    <text evidence="1">The sequence shown here is derived from an EMBL/GenBank/DDBJ whole genome shotgun (WGS) entry which is preliminary data.</text>
</comment>
<proteinExistence type="predicted"/>
<sequence length="85" mass="9757">MPWTFLSFQAERTVKMQTGDRTKHSGQNVCEYVKFVLKKNDIFFKFSNFPPPAAPVRPRRHRDCYTEAGCRDQPEEMAGDAAGDT</sequence>
<gene>
    <name evidence="1" type="ORF">SPARVUS_LOCUS14644708</name>
</gene>
<reference evidence="1" key="1">
    <citation type="submission" date="2023-05" db="EMBL/GenBank/DDBJ databases">
        <authorList>
            <person name="Stuckert A."/>
        </authorList>
    </citation>
    <scope>NUCLEOTIDE SEQUENCE</scope>
</reference>
<feature type="non-terminal residue" evidence="1">
    <location>
        <position position="85"/>
    </location>
</feature>
<dbReference type="EMBL" id="CATNWA010019224">
    <property type="protein sequence ID" value="CAI9612078.1"/>
    <property type="molecule type" value="Genomic_DNA"/>
</dbReference>
<evidence type="ECO:0000313" key="2">
    <source>
        <dbReference type="Proteomes" id="UP001162483"/>
    </source>
</evidence>